<gene>
    <name evidence="4" type="ORF">Dsi01nite_092530</name>
</gene>
<comment type="caution">
    <text evidence="4">The sequence shown here is derived from an EMBL/GenBank/DDBJ whole genome shotgun (WGS) entry which is preliminary data.</text>
</comment>
<dbReference type="PANTHER" id="PTHR43046">
    <property type="entry name" value="GDP-MANNOSE MANNOSYL HYDROLASE"/>
    <property type="match status" value="1"/>
</dbReference>
<reference evidence="4" key="1">
    <citation type="submission" date="2021-01" db="EMBL/GenBank/DDBJ databases">
        <title>Whole genome shotgun sequence of Dactylosporangium siamense NBRC 106093.</title>
        <authorList>
            <person name="Komaki H."/>
            <person name="Tamura T."/>
        </authorList>
    </citation>
    <scope>NUCLEOTIDE SEQUENCE</scope>
    <source>
        <strain evidence="4">NBRC 106093</strain>
    </source>
</reference>
<dbReference type="InterPro" id="IPR020476">
    <property type="entry name" value="Nudix_hydrolase"/>
</dbReference>
<organism evidence="4 5">
    <name type="scientific">Dactylosporangium siamense</name>
    <dbReference type="NCBI Taxonomy" id="685454"/>
    <lineage>
        <taxon>Bacteria</taxon>
        <taxon>Bacillati</taxon>
        <taxon>Actinomycetota</taxon>
        <taxon>Actinomycetes</taxon>
        <taxon>Micromonosporales</taxon>
        <taxon>Micromonosporaceae</taxon>
        <taxon>Dactylosporangium</taxon>
    </lineage>
</organism>
<dbReference type="PANTHER" id="PTHR43046:SF16">
    <property type="entry name" value="ADP-RIBOSE PYROPHOSPHATASE YJHB-RELATED"/>
    <property type="match status" value="1"/>
</dbReference>
<name>A0A919PWZ6_9ACTN</name>
<dbReference type="RefSeq" id="WP_203852826.1">
    <property type="nucleotide sequence ID" value="NZ_BAAAVW010000031.1"/>
</dbReference>
<dbReference type="SUPFAM" id="SSF55811">
    <property type="entry name" value="Nudix"/>
    <property type="match status" value="1"/>
</dbReference>
<dbReference type="InterPro" id="IPR000086">
    <property type="entry name" value="NUDIX_hydrolase_dom"/>
</dbReference>
<accession>A0A919PWZ6</accession>
<dbReference type="Gene3D" id="3.90.79.10">
    <property type="entry name" value="Nucleoside Triphosphate Pyrophosphohydrolase"/>
    <property type="match status" value="1"/>
</dbReference>
<dbReference type="GO" id="GO:0016787">
    <property type="term" value="F:hydrolase activity"/>
    <property type="evidence" value="ECO:0007669"/>
    <property type="project" value="UniProtKB-KW"/>
</dbReference>
<dbReference type="CDD" id="cd02883">
    <property type="entry name" value="NUDIX_Hydrolase"/>
    <property type="match status" value="1"/>
</dbReference>
<dbReference type="AlphaFoldDB" id="A0A919PWZ6"/>
<dbReference type="Pfam" id="PF00293">
    <property type="entry name" value="NUDIX"/>
    <property type="match status" value="1"/>
</dbReference>
<evidence type="ECO:0000313" key="5">
    <source>
        <dbReference type="Proteomes" id="UP000660611"/>
    </source>
</evidence>
<proteinExistence type="predicted"/>
<evidence type="ECO:0000259" key="3">
    <source>
        <dbReference type="PROSITE" id="PS51462"/>
    </source>
</evidence>
<comment type="cofactor">
    <cofactor evidence="1">
        <name>Mg(2+)</name>
        <dbReference type="ChEBI" id="CHEBI:18420"/>
    </cofactor>
</comment>
<keyword evidence="5" id="KW-1185">Reference proteome</keyword>
<feature type="domain" description="Nudix hydrolase" evidence="3">
    <location>
        <begin position="4"/>
        <end position="139"/>
    </location>
</feature>
<dbReference type="PROSITE" id="PS51462">
    <property type="entry name" value="NUDIX"/>
    <property type="match status" value="1"/>
</dbReference>
<dbReference type="Proteomes" id="UP000660611">
    <property type="component" value="Unassembled WGS sequence"/>
</dbReference>
<protein>
    <submittedName>
        <fullName evidence="4">ADP-ribose pyrophosphatase</fullName>
    </submittedName>
</protein>
<evidence type="ECO:0000256" key="1">
    <source>
        <dbReference type="ARBA" id="ARBA00001946"/>
    </source>
</evidence>
<dbReference type="EMBL" id="BONQ01000151">
    <property type="protein sequence ID" value="GIG51212.1"/>
    <property type="molecule type" value="Genomic_DNA"/>
</dbReference>
<dbReference type="PRINTS" id="PR00502">
    <property type="entry name" value="NUDIXFAMILY"/>
</dbReference>
<evidence type="ECO:0000313" key="4">
    <source>
        <dbReference type="EMBL" id="GIG51212.1"/>
    </source>
</evidence>
<sequence length="166" mass="17446">MSYEVTSAVAAIIEDASGRVLLCQQAGGHQLWGLPGGRVRAAESPVHAAVRDIFEETGLEAEIVELVGMYEVTGDGCGEAVPDLFVHVFRGRLGGRLEGGGPALNAPGRISRLAWHDPASLPEPLTATTRTAIADAGAGRTGVIRKITRDDLREARQEAPQEVAVA</sequence>
<keyword evidence="2" id="KW-0378">Hydrolase</keyword>
<evidence type="ECO:0000256" key="2">
    <source>
        <dbReference type="ARBA" id="ARBA00022801"/>
    </source>
</evidence>
<dbReference type="InterPro" id="IPR015797">
    <property type="entry name" value="NUDIX_hydrolase-like_dom_sf"/>
</dbReference>